<evidence type="ECO:0000313" key="4">
    <source>
        <dbReference type="EMBL" id="MDE1453269.1"/>
    </source>
</evidence>
<evidence type="ECO:0000313" key="5">
    <source>
        <dbReference type="Proteomes" id="UP001216709"/>
    </source>
</evidence>
<evidence type="ECO:0008006" key="6">
    <source>
        <dbReference type="Google" id="ProtNLM"/>
    </source>
</evidence>
<reference evidence="4" key="1">
    <citation type="submission" date="2022-12" db="EMBL/GenBank/DDBJ databases">
        <title>Draft Genome Sequences of Bacillus licheniformis and Bacillus paralicheniformis strains isolated from Irish skim milk powders.</title>
        <authorList>
            <person name="Lourenco A."/>
            <person name="Li F."/>
            <person name="Geraldine D."/>
            <person name="Tobin J.T."/>
            <person name="Butler F."/>
            <person name="Jordan K."/>
            <person name="Obrien T."/>
        </authorList>
    </citation>
    <scope>NUCLEOTIDE SEQUENCE</scope>
    <source>
        <strain evidence="4">3370</strain>
    </source>
</reference>
<proteinExistence type="predicted"/>
<dbReference type="RefSeq" id="WP_274685508.1">
    <property type="nucleotide sequence ID" value="NZ_JARAFO010000041.1"/>
</dbReference>
<feature type="region of interest" description="Disordered" evidence="2">
    <location>
        <begin position="56"/>
        <end position="75"/>
    </location>
</feature>
<dbReference type="InterPro" id="IPR029050">
    <property type="entry name" value="Immunoprotect_excell_Ig-like"/>
</dbReference>
<keyword evidence="3" id="KW-1133">Transmembrane helix</keyword>
<keyword evidence="1" id="KW-0732">Signal</keyword>
<dbReference type="Proteomes" id="UP001216709">
    <property type="component" value="Unassembled WGS sequence"/>
</dbReference>
<accession>A0AAW6KBI1</accession>
<feature type="compositionally biased region" description="Polar residues" evidence="2">
    <location>
        <begin position="64"/>
        <end position="74"/>
    </location>
</feature>
<evidence type="ECO:0000256" key="2">
    <source>
        <dbReference type="SAM" id="MobiDB-lite"/>
    </source>
</evidence>
<comment type="caution">
    <text evidence="4">The sequence shown here is derived from an EMBL/GenBank/DDBJ whole genome shotgun (WGS) entry which is preliminary data.</text>
</comment>
<sequence length="223" mass="25007">MILFMGFLTIFSVLGLIVGVIFLLVKKTRSKGKILTPIAFVLAVIGFWYMGSPVHNEQSDDNNQETSSSLTDTASVDVNEDEVEEDLNLDDTINHKVDWSANKDNVKFRIDQVSIVKQDLESGDQGMIGVHFIIDNKSNKDISTYPTQGTLLTNTREQIKASVHSDNFDGDIMSGAKTEGFVLFPVQKLSKPEDINSVRVKWDFWPDKNTSEELKELDAQLSF</sequence>
<dbReference type="EMBL" id="JARAFO010000041">
    <property type="protein sequence ID" value="MDE1453269.1"/>
    <property type="molecule type" value="Genomic_DNA"/>
</dbReference>
<protein>
    <recommendedName>
        <fullName evidence="6">DUF4352 domain-containing protein</fullName>
    </recommendedName>
</protein>
<evidence type="ECO:0000256" key="1">
    <source>
        <dbReference type="ARBA" id="ARBA00022729"/>
    </source>
</evidence>
<keyword evidence="3" id="KW-0472">Membrane</keyword>
<dbReference type="AlphaFoldDB" id="A0AAW6KBI1"/>
<feature type="transmembrane region" description="Helical" evidence="3">
    <location>
        <begin position="34"/>
        <end position="51"/>
    </location>
</feature>
<feature type="transmembrane region" description="Helical" evidence="3">
    <location>
        <begin position="6"/>
        <end position="25"/>
    </location>
</feature>
<name>A0AAW6KBI1_9BACI</name>
<dbReference type="Gene3D" id="2.60.40.1240">
    <property type="match status" value="1"/>
</dbReference>
<keyword evidence="3" id="KW-0812">Transmembrane</keyword>
<organism evidence="4 5">
    <name type="scientific">Bacillus paralicheniformis</name>
    <dbReference type="NCBI Taxonomy" id="1648923"/>
    <lineage>
        <taxon>Bacteria</taxon>
        <taxon>Bacillati</taxon>
        <taxon>Bacillota</taxon>
        <taxon>Bacilli</taxon>
        <taxon>Bacillales</taxon>
        <taxon>Bacillaceae</taxon>
        <taxon>Bacillus</taxon>
    </lineage>
</organism>
<evidence type="ECO:0000256" key="3">
    <source>
        <dbReference type="SAM" id="Phobius"/>
    </source>
</evidence>
<gene>
    <name evidence="4" type="ORF">PVN32_13905</name>
</gene>